<comment type="caution">
    <text evidence="2">The sequence shown here is derived from an EMBL/GenBank/DDBJ whole genome shotgun (WGS) entry which is preliminary data.</text>
</comment>
<dbReference type="Proteomes" id="UP000480185">
    <property type="component" value="Unassembled WGS sequence"/>
</dbReference>
<dbReference type="EMBL" id="WJNH01000007">
    <property type="protein sequence ID" value="MRG87202.1"/>
    <property type="molecule type" value="Genomic_DNA"/>
</dbReference>
<feature type="transmembrane region" description="Helical" evidence="1">
    <location>
        <begin position="90"/>
        <end position="108"/>
    </location>
</feature>
<protein>
    <submittedName>
        <fullName evidence="2">Uncharacterized protein</fullName>
    </submittedName>
</protein>
<keyword evidence="1" id="KW-0812">Transmembrane</keyword>
<dbReference type="OrthoDB" id="2628646at2"/>
<dbReference type="AlphaFoldDB" id="A0A6G1X8D4"/>
<organism evidence="2 3">
    <name type="scientific">Salinibacillus xinjiangensis</name>
    <dbReference type="NCBI Taxonomy" id="1229268"/>
    <lineage>
        <taxon>Bacteria</taxon>
        <taxon>Bacillati</taxon>
        <taxon>Bacillota</taxon>
        <taxon>Bacilli</taxon>
        <taxon>Bacillales</taxon>
        <taxon>Bacillaceae</taxon>
        <taxon>Salinibacillus</taxon>
    </lineage>
</organism>
<keyword evidence="1" id="KW-1133">Transmembrane helix</keyword>
<evidence type="ECO:0000313" key="3">
    <source>
        <dbReference type="Proteomes" id="UP000480185"/>
    </source>
</evidence>
<accession>A0A6G1X8D4</accession>
<proteinExistence type="predicted"/>
<name>A0A6G1X8D4_9BACI</name>
<keyword evidence="3" id="KW-1185">Reference proteome</keyword>
<keyword evidence="1" id="KW-0472">Membrane</keyword>
<evidence type="ECO:0000313" key="2">
    <source>
        <dbReference type="EMBL" id="MRG87202.1"/>
    </source>
</evidence>
<sequence length="115" mass="13996">MVQDDVRRHMKDLCKNYMNYHVIVQLSDGSQFDGIIDGMDDDGVIIMVPEDVDEGQMQMNRQYGYGYDDYDDYGRPRRRRRFRRFRRRRFPYQSLFGLFGYPYFYPVFPGYYGGY</sequence>
<evidence type="ECO:0000256" key="1">
    <source>
        <dbReference type="SAM" id="Phobius"/>
    </source>
</evidence>
<gene>
    <name evidence="2" type="ORF">GH754_12875</name>
</gene>
<reference evidence="2 3" key="1">
    <citation type="submission" date="2019-11" db="EMBL/GenBank/DDBJ databases">
        <authorList>
            <person name="Li J."/>
        </authorList>
    </citation>
    <scope>NUCLEOTIDE SEQUENCE [LARGE SCALE GENOMIC DNA]</scope>
    <source>
        <strain evidence="2 3">J4</strain>
    </source>
</reference>